<keyword evidence="2" id="KW-1185">Reference proteome</keyword>
<evidence type="ECO:0000313" key="2">
    <source>
        <dbReference type="Proteomes" id="UP001054945"/>
    </source>
</evidence>
<dbReference type="EMBL" id="BPLR01011651">
    <property type="protein sequence ID" value="GIY47931.1"/>
    <property type="molecule type" value="Genomic_DNA"/>
</dbReference>
<organism evidence="1 2">
    <name type="scientific">Caerostris extrusa</name>
    <name type="common">Bark spider</name>
    <name type="synonym">Caerostris bankana</name>
    <dbReference type="NCBI Taxonomy" id="172846"/>
    <lineage>
        <taxon>Eukaryota</taxon>
        <taxon>Metazoa</taxon>
        <taxon>Ecdysozoa</taxon>
        <taxon>Arthropoda</taxon>
        <taxon>Chelicerata</taxon>
        <taxon>Arachnida</taxon>
        <taxon>Araneae</taxon>
        <taxon>Araneomorphae</taxon>
        <taxon>Entelegynae</taxon>
        <taxon>Araneoidea</taxon>
        <taxon>Araneidae</taxon>
        <taxon>Caerostris</taxon>
    </lineage>
</organism>
<evidence type="ECO:0000313" key="1">
    <source>
        <dbReference type="EMBL" id="GIY47931.1"/>
    </source>
</evidence>
<dbReference type="AlphaFoldDB" id="A0AAV4TR05"/>
<proteinExistence type="predicted"/>
<accession>A0AAV4TR05</accession>
<sequence length="102" mass="11278">MDGGVLKSERAREFGGSTVSAFKAGGIYLQETGSKRDGVEDFWDLKNRLVESERDKWKISGNWIEKGKRGGGEEISVLKNLLEESERDKWEISGLQVSGGDG</sequence>
<protein>
    <submittedName>
        <fullName evidence="1">Uncharacterized protein</fullName>
    </submittedName>
</protein>
<gene>
    <name evidence="1" type="ORF">CEXT_68561</name>
</gene>
<name>A0AAV4TR05_CAEEX</name>
<comment type="caution">
    <text evidence="1">The sequence shown here is derived from an EMBL/GenBank/DDBJ whole genome shotgun (WGS) entry which is preliminary data.</text>
</comment>
<dbReference type="Proteomes" id="UP001054945">
    <property type="component" value="Unassembled WGS sequence"/>
</dbReference>
<reference evidence="1 2" key="1">
    <citation type="submission" date="2021-06" db="EMBL/GenBank/DDBJ databases">
        <title>Caerostris extrusa draft genome.</title>
        <authorList>
            <person name="Kono N."/>
            <person name="Arakawa K."/>
        </authorList>
    </citation>
    <scope>NUCLEOTIDE SEQUENCE [LARGE SCALE GENOMIC DNA]</scope>
</reference>